<dbReference type="SUPFAM" id="SSF51735">
    <property type="entry name" value="NAD(P)-binding Rossmann-fold domains"/>
    <property type="match status" value="1"/>
</dbReference>
<dbReference type="InterPro" id="IPR018197">
    <property type="entry name" value="Glycerate_kinase_RE-like"/>
</dbReference>
<keyword evidence="2" id="KW-0808">Transferase</keyword>
<evidence type="ECO:0000313" key="8">
    <source>
        <dbReference type="Proteomes" id="UP000321103"/>
    </source>
</evidence>
<feature type="compositionally biased region" description="Basic and acidic residues" evidence="4">
    <location>
        <begin position="297"/>
        <end position="306"/>
    </location>
</feature>
<dbReference type="RefSeq" id="WP_307725511.1">
    <property type="nucleotide sequence ID" value="NZ_BJZS01000120.1"/>
</dbReference>
<feature type="region of interest" description="Disordered" evidence="4">
    <location>
        <begin position="295"/>
        <end position="318"/>
    </location>
</feature>
<dbReference type="InterPro" id="IPR008927">
    <property type="entry name" value="6-PGluconate_DH-like_C_sf"/>
</dbReference>
<dbReference type="InterPro" id="IPR013328">
    <property type="entry name" value="6PGD_dom2"/>
</dbReference>
<proteinExistence type="inferred from homology"/>
<dbReference type="NCBIfam" id="TIGR00045">
    <property type="entry name" value="glycerate kinase"/>
    <property type="match status" value="1"/>
</dbReference>
<keyword evidence="3" id="KW-0418">Kinase</keyword>
<dbReference type="SUPFAM" id="SSF110738">
    <property type="entry name" value="Glycerate kinase I"/>
    <property type="match status" value="1"/>
</dbReference>
<dbReference type="Pfam" id="PF03446">
    <property type="entry name" value="NAD_binding_2"/>
    <property type="match status" value="1"/>
</dbReference>
<feature type="domain" description="6-phosphogluconate dehydrogenase NADP-binding" evidence="5">
    <location>
        <begin position="7"/>
        <end position="162"/>
    </location>
</feature>
<dbReference type="InterPro" id="IPR006115">
    <property type="entry name" value="6PGDH_NADP-bd"/>
</dbReference>
<dbReference type="PANTHER" id="PTHR21599:SF0">
    <property type="entry name" value="GLYCERATE KINASE"/>
    <property type="match status" value="1"/>
</dbReference>
<evidence type="ECO:0000313" key="7">
    <source>
        <dbReference type="EMBL" id="GEO97345.1"/>
    </source>
</evidence>
<name>A0A512II09_9MICC</name>
<dbReference type="AlphaFoldDB" id="A0A512II09"/>
<dbReference type="GO" id="GO:0051287">
    <property type="term" value="F:NAD binding"/>
    <property type="evidence" value="ECO:0007669"/>
    <property type="project" value="InterPro"/>
</dbReference>
<dbReference type="Pfam" id="PF02595">
    <property type="entry name" value="Gly_kinase"/>
    <property type="match status" value="1"/>
</dbReference>
<dbReference type="Gene3D" id="3.40.50.720">
    <property type="entry name" value="NAD(P)-binding Rossmann-like Domain"/>
    <property type="match status" value="1"/>
</dbReference>
<evidence type="ECO:0000259" key="6">
    <source>
        <dbReference type="Pfam" id="PF14833"/>
    </source>
</evidence>
<evidence type="ECO:0000259" key="5">
    <source>
        <dbReference type="Pfam" id="PF03446"/>
    </source>
</evidence>
<evidence type="ECO:0000256" key="3">
    <source>
        <dbReference type="ARBA" id="ARBA00022777"/>
    </source>
</evidence>
<dbReference type="InterPro" id="IPR029154">
    <property type="entry name" value="HIBADH-like_NADP-bd"/>
</dbReference>
<evidence type="ECO:0000256" key="4">
    <source>
        <dbReference type="SAM" id="MobiDB-lite"/>
    </source>
</evidence>
<dbReference type="STRING" id="388357.GCA_001580365_00332"/>
<accession>A0A512II09</accession>
<evidence type="ECO:0000256" key="2">
    <source>
        <dbReference type="ARBA" id="ARBA00022679"/>
    </source>
</evidence>
<dbReference type="GO" id="GO:0050661">
    <property type="term" value="F:NADP binding"/>
    <property type="evidence" value="ECO:0007669"/>
    <property type="project" value="InterPro"/>
</dbReference>
<organism evidence="7 8">
    <name type="scientific">Kocuria turfanensis</name>
    <dbReference type="NCBI Taxonomy" id="388357"/>
    <lineage>
        <taxon>Bacteria</taxon>
        <taxon>Bacillati</taxon>
        <taxon>Actinomycetota</taxon>
        <taxon>Actinomycetes</taxon>
        <taxon>Micrococcales</taxon>
        <taxon>Micrococcaceae</taxon>
        <taxon>Kocuria</taxon>
    </lineage>
</organism>
<gene>
    <name evidence="7" type="ORF">KTU01_34680</name>
</gene>
<dbReference type="Gene3D" id="3.90.1510.10">
    <property type="entry name" value="Glycerate kinase, domain 2"/>
    <property type="match status" value="1"/>
</dbReference>
<reference evidence="7 8" key="1">
    <citation type="submission" date="2019-07" db="EMBL/GenBank/DDBJ databases">
        <title>Whole genome shotgun sequence of Kocuria turfanensis NBRC 107627.</title>
        <authorList>
            <person name="Hosoyama A."/>
            <person name="Uohara A."/>
            <person name="Ohji S."/>
            <person name="Ichikawa N."/>
        </authorList>
    </citation>
    <scope>NUCLEOTIDE SEQUENCE [LARGE SCALE GENOMIC DNA]</scope>
    <source>
        <strain evidence="7 8">NBRC 107627</strain>
    </source>
</reference>
<dbReference type="InterPro" id="IPR018193">
    <property type="entry name" value="Glyc_kinase_flavodox-like_fold"/>
</dbReference>
<feature type="domain" description="3-hydroxyisobutyrate dehydrogenase-like NAD-binding" evidence="6">
    <location>
        <begin position="169"/>
        <end position="288"/>
    </location>
</feature>
<dbReference type="Gene3D" id="3.40.50.10350">
    <property type="entry name" value="Glycerate kinase, domain 1"/>
    <property type="match status" value="1"/>
</dbReference>
<keyword evidence="8" id="KW-1185">Reference proteome</keyword>
<comment type="caution">
    <text evidence="7">The sequence shown here is derived from an EMBL/GenBank/DDBJ whole genome shotgun (WGS) entry which is preliminary data.</text>
</comment>
<evidence type="ECO:0000256" key="1">
    <source>
        <dbReference type="ARBA" id="ARBA00006284"/>
    </source>
</evidence>
<sequence length="695" mass="70467">MSTPLSVGFLGLGAMGAPMALTLARAGFPVRGFDVSPRAQEHVGEAVALLPDPREAAAGADVVVVMVATGAQLHDVLFGERGIAGSLTPETVLLVMATVGPQAVESCVQGLEAHGVRRIVDAPVSGGTARAATGELLVMVGGAEEDVAAVRPLLDAMAANAPLVGPRVGDGQRFKVVNQLLCGVHIAVAGEALALADSMGLDPGQCLEVLSTGAATSFMFEDRGPRMLQGEAAEVRSALDIFVKDMGLVTDAARAVAQPVPLAAAAEQLYVRGRREGHGRHDDSSVYDILRSPARTSADHHGRPDDGPGAAPGPSRPQHVLIAPDKFKGCLSALDVAQAIRSGIESDESGAPVQVTVLPLADGGDGSVEAAVLAGAQASTVEVHDADGHLRQAQIAFDGTTAVVEVASTCGLGTLQGPLRPLTASSRGLGEAIRAAAQLHPQRLVVALGGSASTDGGAGMLAALGARFHDAQGHTVEPHGGELARITHIDLNDLVDLSGIEIIGASDVTNPLRGPHGAAHVFGPQKGADENTVTALDEGLHALVEACEDLPGLDAQTLADTAGAGSAGGIGFGLLLLGGSLVSGADYFLDLLDFDTHVSQCDLLVTGEGSLDAQTEGGKLISAVCTHAGTTPVWAVVGRNTLDTAAARQLGLSTVIALGDLTTEDTSQNPAMATTVLQEAGRSIRRALGTHQPDS</sequence>
<feature type="compositionally biased region" description="Low complexity" evidence="4">
    <location>
        <begin position="307"/>
        <end position="317"/>
    </location>
</feature>
<comment type="similarity">
    <text evidence="1">Belongs to the glycerate kinase type-1 family.</text>
</comment>
<dbReference type="Proteomes" id="UP000321103">
    <property type="component" value="Unassembled WGS sequence"/>
</dbReference>
<dbReference type="SUPFAM" id="SSF48179">
    <property type="entry name" value="6-phosphogluconate dehydrogenase C-terminal domain-like"/>
    <property type="match status" value="1"/>
</dbReference>
<dbReference type="InterPro" id="IPR036129">
    <property type="entry name" value="Glycerate_kinase_sf"/>
</dbReference>
<dbReference type="Gene3D" id="1.10.1040.10">
    <property type="entry name" value="N-(1-d-carboxylethyl)-l-norvaline Dehydrogenase, domain 2"/>
    <property type="match status" value="1"/>
</dbReference>
<dbReference type="EMBL" id="BJZS01000120">
    <property type="protein sequence ID" value="GEO97345.1"/>
    <property type="molecule type" value="Genomic_DNA"/>
</dbReference>
<dbReference type="GO" id="GO:0008887">
    <property type="term" value="F:glycerate kinase activity"/>
    <property type="evidence" value="ECO:0007669"/>
    <property type="project" value="InterPro"/>
</dbReference>
<dbReference type="InterPro" id="IPR004381">
    <property type="entry name" value="Glycerate_kinase"/>
</dbReference>
<dbReference type="InterPro" id="IPR036291">
    <property type="entry name" value="NAD(P)-bd_dom_sf"/>
</dbReference>
<dbReference type="Pfam" id="PF14833">
    <property type="entry name" value="NAD_binding_11"/>
    <property type="match status" value="1"/>
</dbReference>
<protein>
    <submittedName>
        <fullName evidence="7">Uncharacterized protein</fullName>
    </submittedName>
</protein>
<dbReference type="GO" id="GO:0031388">
    <property type="term" value="P:organic acid phosphorylation"/>
    <property type="evidence" value="ECO:0007669"/>
    <property type="project" value="InterPro"/>
</dbReference>
<dbReference type="PANTHER" id="PTHR21599">
    <property type="entry name" value="GLYCERATE KINASE"/>
    <property type="match status" value="1"/>
</dbReference>